<keyword evidence="3" id="KW-1185">Reference proteome</keyword>
<gene>
    <name evidence="2" type="ORF">AKAME5_000335200</name>
</gene>
<evidence type="ECO:0000256" key="1">
    <source>
        <dbReference type="SAM" id="MobiDB-lite"/>
    </source>
</evidence>
<dbReference type="AlphaFoldDB" id="A0AAD3M9M2"/>
<evidence type="ECO:0000313" key="2">
    <source>
        <dbReference type="EMBL" id="GLD49715.1"/>
    </source>
</evidence>
<feature type="compositionally biased region" description="Polar residues" evidence="1">
    <location>
        <begin position="127"/>
        <end position="141"/>
    </location>
</feature>
<reference evidence="2" key="1">
    <citation type="submission" date="2022-08" db="EMBL/GenBank/DDBJ databases">
        <title>Genome sequencing of akame (Lates japonicus).</title>
        <authorList>
            <person name="Hashiguchi Y."/>
            <person name="Takahashi H."/>
        </authorList>
    </citation>
    <scope>NUCLEOTIDE SEQUENCE</scope>
    <source>
        <strain evidence="2">Kochi</strain>
    </source>
</reference>
<keyword evidence="2" id="KW-0808">Transferase</keyword>
<sequence>MQPSFEMLLGPICMPLLDRHPAPSKCPSQPTNISVRRIRTRSGKPAERYTGMSWATELNRIQQLLDNVECFFSRHRYQPAADAQRHPGLRVHREAGGDSGEARLDPVAHPHAVPLRFALNREMANMTTSTTRGRLTSCQSHRNTHET</sequence>
<dbReference type="Proteomes" id="UP001279410">
    <property type="component" value="Unassembled WGS sequence"/>
</dbReference>
<evidence type="ECO:0000313" key="3">
    <source>
        <dbReference type="Proteomes" id="UP001279410"/>
    </source>
</evidence>
<name>A0AAD3M9M2_LATJO</name>
<feature type="region of interest" description="Disordered" evidence="1">
    <location>
        <begin position="127"/>
        <end position="147"/>
    </location>
</feature>
<comment type="caution">
    <text evidence="2">The sequence shown here is derived from an EMBL/GenBank/DDBJ whole genome shotgun (WGS) entry which is preliminary data.</text>
</comment>
<keyword evidence="2" id="KW-0418">Kinase</keyword>
<accession>A0AAD3M9M2</accession>
<dbReference type="EMBL" id="BRZM01000008">
    <property type="protein sequence ID" value="GLD49715.1"/>
    <property type="molecule type" value="Genomic_DNA"/>
</dbReference>
<proteinExistence type="predicted"/>
<protein>
    <submittedName>
        <fullName evidence="2">Mitogen-activated protein kinase kinase kinase 5 isoform X1</fullName>
    </submittedName>
</protein>
<dbReference type="GO" id="GO:0016301">
    <property type="term" value="F:kinase activity"/>
    <property type="evidence" value="ECO:0007669"/>
    <property type="project" value="UniProtKB-KW"/>
</dbReference>
<organism evidence="2 3">
    <name type="scientific">Lates japonicus</name>
    <name type="common">Japanese lates</name>
    <dbReference type="NCBI Taxonomy" id="270547"/>
    <lineage>
        <taxon>Eukaryota</taxon>
        <taxon>Metazoa</taxon>
        <taxon>Chordata</taxon>
        <taxon>Craniata</taxon>
        <taxon>Vertebrata</taxon>
        <taxon>Euteleostomi</taxon>
        <taxon>Actinopterygii</taxon>
        <taxon>Neopterygii</taxon>
        <taxon>Teleostei</taxon>
        <taxon>Neoteleostei</taxon>
        <taxon>Acanthomorphata</taxon>
        <taxon>Carangaria</taxon>
        <taxon>Carangaria incertae sedis</taxon>
        <taxon>Centropomidae</taxon>
        <taxon>Lates</taxon>
    </lineage>
</organism>